<dbReference type="Proteomes" id="UP000023152">
    <property type="component" value="Unassembled WGS sequence"/>
</dbReference>
<evidence type="ECO:0000256" key="2">
    <source>
        <dbReference type="SAM" id="MobiDB-lite"/>
    </source>
</evidence>
<dbReference type="GO" id="GO:0016301">
    <property type="term" value="F:kinase activity"/>
    <property type="evidence" value="ECO:0007669"/>
    <property type="project" value="UniProtKB-KW"/>
</dbReference>
<evidence type="ECO:0000313" key="5">
    <source>
        <dbReference type="Proteomes" id="UP000023152"/>
    </source>
</evidence>
<feature type="coiled-coil region" evidence="1">
    <location>
        <begin position="133"/>
        <end position="160"/>
    </location>
</feature>
<keyword evidence="3" id="KW-1133">Transmembrane helix</keyword>
<comment type="caution">
    <text evidence="4">The sequence shown here is derived from an EMBL/GenBank/DDBJ whole genome shotgun (WGS) entry which is preliminary data.</text>
</comment>
<keyword evidence="5" id="KW-1185">Reference proteome</keyword>
<keyword evidence="1" id="KW-0175">Coiled coil</keyword>
<dbReference type="EMBL" id="ASPP01024464">
    <property type="protein sequence ID" value="ETO08995.1"/>
    <property type="molecule type" value="Genomic_DNA"/>
</dbReference>
<feature type="compositionally biased region" description="Basic and acidic residues" evidence="2">
    <location>
        <begin position="233"/>
        <end position="249"/>
    </location>
</feature>
<proteinExistence type="predicted"/>
<protein>
    <submittedName>
        <fullName evidence="4">Protein kinase domain containing protein</fullName>
    </submittedName>
</protein>
<feature type="coiled-coil region" evidence="1">
    <location>
        <begin position="190"/>
        <end position="217"/>
    </location>
</feature>
<keyword evidence="3" id="KW-0472">Membrane</keyword>
<gene>
    <name evidence="4" type="ORF">RFI_28392</name>
</gene>
<keyword evidence="3" id="KW-0812">Transmembrane</keyword>
<feature type="coiled-coil region" evidence="1">
    <location>
        <begin position="7"/>
        <end position="64"/>
    </location>
</feature>
<accession>X6M7I0</accession>
<feature type="region of interest" description="Disordered" evidence="2">
    <location>
        <begin position="218"/>
        <end position="249"/>
    </location>
</feature>
<keyword evidence="4" id="KW-0808">Transferase</keyword>
<organism evidence="4 5">
    <name type="scientific">Reticulomyxa filosa</name>
    <dbReference type="NCBI Taxonomy" id="46433"/>
    <lineage>
        <taxon>Eukaryota</taxon>
        <taxon>Sar</taxon>
        <taxon>Rhizaria</taxon>
        <taxon>Retaria</taxon>
        <taxon>Foraminifera</taxon>
        <taxon>Monothalamids</taxon>
        <taxon>Reticulomyxidae</taxon>
        <taxon>Reticulomyxa</taxon>
    </lineage>
</organism>
<evidence type="ECO:0000256" key="3">
    <source>
        <dbReference type="SAM" id="Phobius"/>
    </source>
</evidence>
<evidence type="ECO:0000313" key="4">
    <source>
        <dbReference type="EMBL" id="ETO08995.1"/>
    </source>
</evidence>
<evidence type="ECO:0000256" key="1">
    <source>
        <dbReference type="SAM" id="Coils"/>
    </source>
</evidence>
<dbReference type="AlphaFoldDB" id="X6M7I0"/>
<reference evidence="4 5" key="1">
    <citation type="journal article" date="2013" name="Curr. Biol.">
        <title>The Genome of the Foraminiferan Reticulomyxa filosa.</title>
        <authorList>
            <person name="Glockner G."/>
            <person name="Hulsmann N."/>
            <person name="Schleicher M."/>
            <person name="Noegel A.A."/>
            <person name="Eichinger L."/>
            <person name="Gallinger C."/>
            <person name="Pawlowski J."/>
            <person name="Sierra R."/>
            <person name="Euteneuer U."/>
            <person name="Pillet L."/>
            <person name="Moustafa A."/>
            <person name="Platzer M."/>
            <person name="Groth M."/>
            <person name="Szafranski K."/>
            <person name="Schliwa M."/>
        </authorList>
    </citation>
    <scope>NUCLEOTIDE SEQUENCE [LARGE SCALE GENOMIC DNA]</scope>
</reference>
<name>X6M7I0_RETFI</name>
<feature type="transmembrane region" description="Helical" evidence="3">
    <location>
        <begin position="273"/>
        <end position="291"/>
    </location>
</feature>
<sequence>MARALEAEQLEELNEKWAEKMDKLKNEYEVKLENLSFTLENRHVNELKEKTELMQQEHAKLVQDWAVKYDTLKMFYENELQKVDQSYGYKADGFHKRATEQEHAINTLELSQHSLAHQVELLKLELNRRDQILQKQKQESEKDVEKIKHLESRLRQVEQDGGTQQRANEQKINGLTEQVFALQRDLKQREHNYQTQTQALDNELQQLKRQHKELLVQQNTTSDPAVGEQPASPKEKKEETNNDDLQHERQSLLNVETTNRDKYPTLDDMFCTWYVFVLISSFFFFCNITWFDNQACLYREYSICLGCPIWWCLKESKCHFCR</sequence>
<keyword evidence="4" id="KW-0418">Kinase</keyword>